<dbReference type="PROSITE" id="PS01031">
    <property type="entry name" value="SHSP"/>
    <property type="match status" value="1"/>
</dbReference>
<dbReference type="InterPro" id="IPR031107">
    <property type="entry name" value="Small_HSP"/>
</dbReference>
<reference evidence="5" key="1">
    <citation type="submission" date="2017-09" db="EMBL/GenBank/DDBJ databases">
        <title>Depth-based differentiation of microbial function through sediment-hosted aquifers and enrichment of novel symbionts in the deep terrestrial subsurface.</title>
        <authorList>
            <person name="Probst A.J."/>
            <person name="Ladd B."/>
            <person name="Jarett J.K."/>
            <person name="Geller-Mcgrath D.E."/>
            <person name="Sieber C.M.K."/>
            <person name="Emerson J.B."/>
            <person name="Anantharaman K."/>
            <person name="Thomas B.C."/>
            <person name="Malmstrom R."/>
            <person name="Stieglmeier M."/>
            <person name="Klingl A."/>
            <person name="Woyke T."/>
            <person name="Ryan C.M."/>
            <person name="Banfield J.F."/>
        </authorList>
    </citation>
    <scope>NUCLEOTIDE SEQUENCE [LARGE SCALE GENOMIC DNA]</scope>
</reference>
<dbReference type="Pfam" id="PF00011">
    <property type="entry name" value="HSP20"/>
    <property type="match status" value="1"/>
</dbReference>
<proteinExistence type="inferred from homology"/>
<gene>
    <name evidence="4" type="ORF">COY87_02580</name>
</gene>
<dbReference type="EMBL" id="PFLI01000087">
    <property type="protein sequence ID" value="PIY72128.1"/>
    <property type="molecule type" value="Genomic_DNA"/>
</dbReference>
<evidence type="ECO:0000256" key="1">
    <source>
        <dbReference type="PROSITE-ProRule" id="PRU00285"/>
    </source>
</evidence>
<sequence length="140" mass="16001">MAIVRFNPFFGPSWLRPLNWDDEQEWPELTMTEGLNVFEEDNKVVVEAAVPGIPEEKVDITYEDGVLTISGKQEEHEEEKKKNRVVHKMQRVSSFSYTTYLPRAIDEKNIEATVKDGVVRITAPVADAVKAKKILIKKSK</sequence>
<dbReference type="InterPro" id="IPR008978">
    <property type="entry name" value="HSP20-like_chaperone"/>
</dbReference>
<evidence type="ECO:0000313" key="4">
    <source>
        <dbReference type="EMBL" id="PIY72128.1"/>
    </source>
</evidence>
<dbReference type="SUPFAM" id="SSF49764">
    <property type="entry name" value="HSP20-like chaperones"/>
    <property type="match status" value="1"/>
</dbReference>
<dbReference type="CDD" id="cd06464">
    <property type="entry name" value="ACD_sHsps-like"/>
    <property type="match status" value="1"/>
</dbReference>
<dbReference type="Proteomes" id="UP000229401">
    <property type="component" value="Unassembled WGS sequence"/>
</dbReference>
<protein>
    <recommendedName>
        <fullName evidence="3">SHSP domain-containing protein</fullName>
    </recommendedName>
</protein>
<comment type="caution">
    <text evidence="4">The sequence shown here is derived from an EMBL/GenBank/DDBJ whole genome shotgun (WGS) entry which is preliminary data.</text>
</comment>
<name>A0A2M7QJC8_9BACT</name>
<dbReference type="Gene3D" id="2.60.40.790">
    <property type="match status" value="1"/>
</dbReference>
<dbReference type="PANTHER" id="PTHR11527">
    <property type="entry name" value="HEAT-SHOCK PROTEIN 20 FAMILY MEMBER"/>
    <property type="match status" value="1"/>
</dbReference>
<comment type="similarity">
    <text evidence="1 2">Belongs to the small heat shock protein (HSP20) family.</text>
</comment>
<organism evidence="4 5">
    <name type="scientific">Candidatus Roizmanbacteria bacterium CG_4_10_14_0_8_um_filter_33_9</name>
    <dbReference type="NCBI Taxonomy" id="1974826"/>
    <lineage>
        <taxon>Bacteria</taxon>
        <taxon>Candidatus Roizmaniibacteriota</taxon>
    </lineage>
</organism>
<dbReference type="AlphaFoldDB" id="A0A2M7QJC8"/>
<evidence type="ECO:0000259" key="3">
    <source>
        <dbReference type="PROSITE" id="PS01031"/>
    </source>
</evidence>
<evidence type="ECO:0000256" key="2">
    <source>
        <dbReference type="RuleBase" id="RU003616"/>
    </source>
</evidence>
<accession>A0A2M7QJC8</accession>
<feature type="domain" description="SHSP" evidence="3">
    <location>
        <begin position="26"/>
        <end position="139"/>
    </location>
</feature>
<evidence type="ECO:0000313" key="5">
    <source>
        <dbReference type="Proteomes" id="UP000229401"/>
    </source>
</evidence>
<dbReference type="InterPro" id="IPR002068">
    <property type="entry name" value="A-crystallin/Hsp20_dom"/>
</dbReference>